<dbReference type="SUPFAM" id="SSF160240">
    <property type="entry name" value="Cation efflux protein cytoplasmic domain-like"/>
    <property type="match status" value="1"/>
</dbReference>
<feature type="transmembrane region" description="Helical" evidence="6">
    <location>
        <begin position="318"/>
        <end position="335"/>
    </location>
</feature>
<dbReference type="Pfam" id="PF01545">
    <property type="entry name" value="Cation_efflux"/>
    <property type="match status" value="1"/>
</dbReference>
<dbReference type="EMBL" id="HE804045">
    <property type="protein sequence ID" value="CCH35564.1"/>
    <property type="molecule type" value="Genomic_DNA"/>
</dbReference>
<keyword evidence="2" id="KW-0813">Transport</keyword>
<dbReference type="InterPro" id="IPR036837">
    <property type="entry name" value="Cation_efflux_CTD_sf"/>
</dbReference>
<keyword evidence="3 6" id="KW-0812">Transmembrane</keyword>
<sequence length="454" mass="48345">MNSLVAALNTRTARPFASGGSPASTTPFSLRSNHTRPVIEVVSSCAWARPGSSTARAAAQPAAQRAFFTCRPPEIAVCGAIGHPSGDVSRSGSHAWRAPGGRWSYGRTMTSTGAAETSAAETAKGGESTLTVLLALAVNLAIAIMKAIAGVITGSAAMLAEAGHSVADTFTEGLLLTALRRSERPADRRHPFGYGKDRFFWSLLAAVSIFVSGAVFAFYEGVHTVFGEPTEQTSPGVGYLVLAIAFALESVSFTQAFRQVRRGAREEGRSVVAFLRMSDDPTVKTVFFEDSAALVGLLLAFGGLGLHDLTGSSVWDGVASLLIGVLLAFCAYVLAGTNRGLLIGRQADPKLVKAVWDYLREVPEVEQVVDLLTMAVGTDRVLLCARLDFDDALSAADLERACVRIDGELRARWSDLDEVFLEPVPRTDPHLRERVLARYGDVFRSSDAPAPDGR</sequence>
<evidence type="ECO:0000256" key="3">
    <source>
        <dbReference type="ARBA" id="ARBA00022692"/>
    </source>
</evidence>
<comment type="subcellular location">
    <subcellularLocation>
        <location evidence="1">Membrane</location>
        <topology evidence="1">Multi-pass membrane protein</topology>
    </subcellularLocation>
</comment>
<evidence type="ECO:0000256" key="4">
    <source>
        <dbReference type="ARBA" id="ARBA00022989"/>
    </source>
</evidence>
<keyword evidence="4 6" id="KW-1133">Transmembrane helix</keyword>
<name>K0KFN4_SACES</name>
<organism evidence="8 9">
    <name type="scientific">Saccharothrix espanaensis (strain ATCC 51144 / DSM 44229 / JCM 9112 / NBRC 15066 / NRRL 15764)</name>
    <dbReference type="NCBI Taxonomy" id="1179773"/>
    <lineage>
        <taxon>Bacteria</taxon>
        <taxon>Bacillati</taxon>
        <taxon>Actinomycetota</taxon>
        <taxon>Actinomycetes</taxon>
        <taxon>Pseudonocardiales</taxon>
        <taxon>Pseudonocardiaceae</taxon>
        <taxon>Saccharothrix</taxon>
    </lineage>
</organism>
<evidence type="ECO:0000256" key="1">
    <source>
        <dbReference type="ARBA" id="ARBA00004141"/>
    </source>
</evidence>
<dbReference type="Proteomes" id="UP000006281">
    <property type="component" value="Chromosome"/>
</dbReference>
<reference evidence="8 9" key="1">
    <citation type="journal article" date="2012" name="BMC Genomics">
        <title>Complete genome sequence of Saccharothrix espanaensis DSM 44229T and comparison to the other completely sequenced Pseudonocardiaceae.</title>
        <authorList>
            <person name="Strobel T."/>
            <person name="Al-Dilaimi A."/>
            <person name="Blom J."/>
            <person name="Gessner A."/>
            <person name="Kalinowski J."/>
            <person name="Luzhetska M."/>
            <person name="Puhler A."/>
            <person name="Szczepanowski R."/>
            <person name="Bechthold A."/>
            <person name="Ruckert C."/>
        </authorList>
    </citation>
    <scope>NUCLEOTIDE SEQUENCE [LARGE SCALE GENOMIC DNA]</scope>
    <source>
        <strain evidence="9">ATCC 51144 / DSM 44229 / JCM 9112 / NBRC 15066 / NRRL 15764</strain>
    </source>
</reference>
<dbReference type="NCBIfam" id="TIGR01297">
    <property type="entry name" value="CDF"/>
    <property type="match status" value="1"/>
</dbReference>
<dbReference type="HOGENOM" id="CLU_021126_0_0_11"/>
<dbReference type="InterPro" id="IPR027469">
    <property type="entry name" value="Cation_efflux_TMD_sf"/>
</dbReference>
<feature type="domain" description="Cation efflux protein transmembrane" evidence="7">
    <location>
        <begin position="132"/>
        <end position="336"/>
    </location>
</feature>
<dbReference type="InterPro" id="IPR002524">
    <property type="entry name" value="Cation_efflux"/>
</dbReference>
<protein>
    <submittedName>
        <fullName evidence="8">Cation diffusion facilitator family transporter</fullName>
    </submittedName>
</protein>
<dbReference type="InterPro" id="IPR040177">
    <property type="entry name" value="SLC30A9"/>
</dbReference>
<dbReference type="KEGG" id="sesp:BN6_83480"/>
<keyword evidence="5 6" id="KW-0472">Membrane</keyword>
<proteinExistence type="predicted"/>
<dbReference type="Gene3D" id="1.20.1510.10">
    <property type="entry name" value="Cation efflux protein transmembrane domain"/>
    <property type="match status" value="1"/>
</dbReference>
<feature type="transmembrane region" description="Helical" evidence="6">
    <location>
        <begin position="239"/>
        <end position="257"/>
    </location>
</feature>
<gene>
    <name evidence="8" type="ordered locus">BN6_83480</name>
</gene>
<feature type="transmembrane region" description="Helical" evidence="6">
    <location>
        <begin position="199"/>
        <end position="219"/>
    </location>
</feature>
<evidence type="ECO:0000256" key="2">
    <source>
        <dbReference type="ARBA" id="ARBA00022448"/>
    </source>
</evidence>
<feature type="transmembrane region" description="Helical" evidence="6">
    <location>
        <begin position="158"/>
        <end position="179"/>
    </location>
</feature>
<dbReference type="PANTHER" id="PTHR13414:SF9">
    <property type="entry name" value="PROTON-COUPLED ZINC ANTIPORTER SLC30A9, MITOCHONDRIAL"/>
    <property type="match status" value="1"/>
</dbReference>
<dbReference type="SUPFAM" id="SSF161111">
    <property type="entry name" value="Cation efflux protein transmembrane domain-like"/>
    <property type="match status" value="1"/>
</dbReference>
<evidence type="ECO:0000256" key="5">
    <source>
        <dbReference type="ARBA" id="ARBA00023136"/>
    </source>
</evidence>
<evidence type="ECO:0000256" key="6">
    <source>
        <dbReference type="SAM" id="Phobius"/>
    </source>
</evidence>
<feature type="transmembrane region" description="Helical" evidence="6">
    <location>
        <begin position="130"/>
        <end position="152"/>
    </location>
</feature>
<keyword evidence="9" id="KW-1185">Reference proteome</keyword>
<evidence type="ECO:0000313" key="9">
    <source>
        <dbReference type="Proteomes" id="UP000006281"/>
    </source>
</evidence>
<dbReference type="eggNOG" id="COG0053">
    <property type="taxonomic scope" value="Bacteria"/>
</dbReference>
<dbReference type="GO" id="GO:0008324">
    <property type="term" value="F:monoatomic cation transmembrane transporter activity"/>
    <property type="evidence" value="ECO:0007669"/>
    <property type="project" value="InterPro"/>
</dbReference>
<dbReference type="AlphaFoldDB" id="K0KFN4"/>
<dbReference type="PATRIC" id="fig|1179773.3.peg.8427"/>
<accession>K0KFN4</accession>
<dbReference type="PANTHER" id="PTHR13414">
    <property type="entry name" value="HUEL-CATION TRANSPORTER"/>
    <property type="match status" value="1"/>
</dbReference>
<feature type="transmembrane region" description="Helical" evidence="6">
    <location>
        <begin position="286"/>
        <end position="306"/>
    </location>
</feature>
<dbReference type="GO" id="GO:0006829">
    <property type="term" value="P:zinc ion transport"/>
    <property type="evidence" value="ECO:0007669"/>
    <property type="project" value="InterPro"/>
</dbReference>
<evidence type="ECO:0000313" key="8">
    <source>
        <dbReference type="EMBL" id="CCH35564.1"/>
    </source>
</evidence>
<dbReference type="InterPro" id="IPR058533">
    <property type="entry name" value="Cation_efflux_TM"/>
</dbReference>
<dbReference type="GO" id="GO:0016020">
    <property type="term" value="C:membrane"/>
    <property type="evidence" value="ECO:0007669"/>
    <property type="project" value="UniProtKB-SubCell"/>
</dbReference>
<evidence type="ECO:0000259" key="7">
    <source>
        <dbReference type="Pfam" id="PF01545"/>
    </source>
</evidence>